<dbReference type="Gene3D" id="3.40.1570.10">
    <property type="entry name" value="HemS/ChuS/ChuX like domains"/>
    <property type="match status" value="2"/>
</dbReference>
<dbReference type="AlphaFoldDB" id="A0A9W6J4E6"/>
<reference evidence="3" key="1">
    <citation type="journal article" date="2014" name="Int. J. Syst. Evol. Microbiol.">
        <title>Complete genome sequence of Corynebacterium casei LMG S-19264T (=DSM 44701T), isolated from a smear-ripened cheese.</title>
        <authorList>
            <consortium name="US DOE Joint Genome Institute (JGI-PGF)"/>
            <person name="Walter F."/>
            <person name="Albersmeier A."/>
            <person name="Kalinowski J."/>
            <person name="Ruckert C."/>
        </authorList>
    </citation>
    <scope>NUCLEOTIDE SEQUENCE</scope>
    <source>
        <strain evidence="3">VKM B-2347</strain>
    </source>
</reference>
<accession>A0A9W6J4E6</accession>
<keyword evidence="4" id="KW-1185">Reference proteome</keyword>
<name>A0A9W6J4E6_9HYPH</name>
<dbReference type="GO" id="GO:0006826">
    <property type="term" value="P:iron ion transport"/>
    <property type="evidence" value="ECO:0007669"/>
    <property type="project" value="InterPro"/>
</dbReference>
<evidence type="ECO:0000256" key="1">
    <source>
        <dbReference type="SAM" id="SignalP"/>
    </source>
</evidence>
<evidence type="ECO:0000259" key="2">
    <source>
        <dbReference type="Pfam" id="PF05171"/>
    </source>
</evidence>
<dbReference type="Proteomes" id="UP001143372">
    <property type="component" value="Unassembled WGS sequence"/>
</dbReference>
<dbReference type="SUPFAM" id="SSF144064">
    <property type="entry name" value="Heme iron utilization protein-like"/>
    <property type="match status" value="1"/>
</dbReference>
<dbReference type="InterPro" id="IPR053733">
    <property type="entry name" value="Heme_Transport_Util_sf"/>
</dbReference>
<sequence length="318" mass="34100">MPRNCRCGCCPCRPTSALAALLAEPGLASTAIAAPIGRIARDLADMDGVVSVTGNVAAVMTEIGRFPCPTYAGERPAPAITGATLRARSTFGASALAVDRPAHGRGPASLQFFGADGSAVHKAFLASLADDYAFAELTNLWSAAPPAMSEACRAAATPADPRLWRVRDLAFHLDSLFGDGGLRRRAALPGWGDDYAWRIKPELAIDLFGLLTEIRAPVLTIVANDAFAQTHGGPFDGMRRADDRVWLSAGDCTVSLNFSAVEEVWVTRFDVGGRPGLMVELYDWGFQCVAQITEIGADPRLISFWRRQIEQLPRLART</sequence>
<organism evidence="3 4">
    <name type="scientific">Hansschlegelia plantiphila</name>
    <dbReference type="NCBI Taxonomy" id="374655"/>
    <lineage>
        <taxon>Bacteria</taxon>
        <taxon>Pseudomonadati</taxon>
        <taxon>Pseudomonadota</taxon>
        <taxon>Alphaproteobacteria</taxon>
        <taxon>Hyphomicrobiales</taxon>
        <taxon>Methylopilaceae</taxon>
        <taxon>Hansschlegelia</taxon>
    </lineage>
</organism>
<feature type="chain" id="PRO_5040935254" description="Haemin-degrading HemS/ChuX domain-containing protein" evidence="1">
    <location>
        <begin position="20"/>
        <end position="318"/>
    </location>
</feature>
<evidence type="ECO:0000313" key="3">
    <source>
        <dbReference type="EMBL" id="GLK69083.1"/>
    </source>
</evidence>
<gene>
    <name evidence="3" type="ORF">GCM10008179_27210</name>
</gene>
<evidence type="ECO:0000313" key="4">
    <source>
        <dbReference type="Proteomes" id="UP001143372"/>
    </source>
</evidence>
<dbReference type="EMBL" id="BSFI01000019">
    <property type="protein sequence ID" value="GLK69083.1"/>
    <property type="molecule type" value="Genomic_DNA"/>
</dbReference>
<proteinExistence type="predicted"/>
<protein>
    <recommendedName>
        <fullName evidence="2">Haemin-degrading HemS/ChuX domain-containing protein</fullName>
    </recommendedName>
</protein>
<keyword evidence="1" id="KW-0732">Signal</keyword>
<dbReference type="RefSeq" id="WP_271169319.1">
    <property type="nucleotide sequence ID" value="NZ_BSFI01000019.1"/>
</dbReference>
<reference evidence="3" key="2">
    <citation type="submission" date="2023-01" db="EMBL/GenBank/DDBJ databases">
        <authorList>
            <person name="Sun Q."/>
            <person name="Evtushenko L."/>
        </authorList>
    </citation>
    <scope>NUCLEOTIDE SEQUENCE</scope>
    <source>
        <strain evidence="3">VKM B-2347</strain>
    </source>
</reference>
<comment type="caution">
    <text evidence="3">The sequence shown here is derived from an EMBL/GenBank/DDBJ whole genome shotgun (WGS) entry which is preliminary data.</text>
</comment>
<dbReference type="Pfam" id="PF05171">
    <property type="entry name" value="HemS"/>
    <property type="match status" value="1"/>
</dbReference>
<dbReference type="InterPro" id="IPR007845">
    <property type="entry name" value="HemS/ChuX_dom"/>
</dbReference>
<feature type="domain" description="Haemin-degrading HemS/ChuX" evidence="2">
    <location>
        <begin position="19"/>
        <end position="138"/>
    </location>
</feature>
<feature type="signal peptide" evidence="1">
    <location>
        <begin position="1"/>
        <end position="19"/>
    </location>
</feature>